<evidence type="ECO:0008006" key="3">
    <source>
        <dbReference type="Google" id="ProtNLM"/>
    </source>
</evidence>
<dbReference type="Proteomes" id="UP001066276">
    <property type="component" value="Chromosome 1_1"/>
</dbReference>
<organism evidence="1 2">
    <name type="scientific">Pleurodeles waltl</name>
    <name type="common">Iberian ribbed newt</name>
    <dbReference type="NCBI Taxonomy" id="8319"/>
    <lineage>
        <taxon>Eukaryota</taxon>
        <taxon>Metazoa</taxon>
        <taxon>Chordata</taxon>
        <taxon>Craniata</taxon>
        <taxon>Vertebrata</taxon>
        <taxon>Euteleostomi</taxon>
        <taxon>Amphibia</taxon>
        <taxon>Batrachia</taxon>
        <taxon>Caudata</taxon>
        <taxon>Salamandroidea</taxon>
        <taxon>Salamandridae</taxon>
        <taxon>Pleurodelinae</taxon>
        <taxon>Pleurodeles</taxon>
    </lineage>
</organism>
<gene>
    <name evidence="1" type="ORF">NDU88_006469</name>
</gene>
<keyword evidence="2" id="KW-1185">Reference proteome</keyword>
<proteinExistence type="predicted"/>
<comment type="caution">
    <text evidence="1">The sequence shown here is derived from an EMBL/GenBank/DDBJ whole genome shotgun (WGS) entry which is preliminary data.</text>
</comment>
<dbReference type="EMBL" id="JANPWB010000001">
    <property type="protein sequence ID" value="KAJ1218898.1"/>
    <property type="molecule type" value="Genomic_DNA"/>
</dbReference>
<evidence type="ECO:0000313" key="1">
    <source>
        <dbReference type="EMBL" id="KAJ1218898.1"/>
    </source>
</evidence>
<accession>A0AAV7WXP8</accession>
<feature type="non-terminal residue" evidence="1">
    <location>
        <position position="1"/>
    </location>
</feature>
<reference evidence="1" key="1">
    <citation type="journal article" date="2022" name="bioRxiv">
        <title>Sequencing and chromosome-scale assembly of the giantPleurodeles waltlgenome.</title>
        <authorList>
            <person name="Brown T."/>
            <person name="Elewa A."/>
            <person name="Iarovenko S."/>
            <person name="Subramanian E."/>
            <person name="Araus A.J."/>
            <person name="Petzold A."/>
            <person name="Susuki M."/>
            <person name="Suzuki K.-i.T."/>
            <person name="Hayashi T."/>
            <person name="Toyoda A."/>
            <person name="Oliveira C."/>
            <person name="Osipova E."/>
            <person name="Leigh N.D."/>
            <person name="Simon A."/>
            <person name="Yun M.H."/>
        </authorList>
    </citation>
    <scope>NUCLEOTIDE SEQUENCE</scope>
    <source>
        <strain evidence="1">20211129_DDA</strain>
        <tissue evidence="1">Liver</tissue>
    </source>
</reference>
<feature type="non-terminal residue" evidence="1">
    <location>
        <position position="261"/>
    </location>
</feature>
<dbReference type="AlphaFoldDB" id="A0AAV7WXP8"/>
<name>A0AAV7WXP8_PLEWA</name>
<protein>
    <recommendedName>
        <fullName evidence="3">Reverse transcriptase</fullName>
    </recommendedName>
</protein>
<evidence type="ECO:0000313" key="2">
    <source>
        <dbReference type="Proteomes" id="UP001066276"/>
    </source>
</evidence>
<sequence length="261" mass="30020">GVPGGQFLLYGRLVHTLKTHWDTVNAEPATHEVLHSLLTLGEESHLITKIYRAQVEAALDPLRSLRGRWEGTIGRELTDSEWKRILAYPRKISRNTRLRYIQYNYLHRTYLTPHRLFRIYGGTLGTCPRCGGGGADFDHMVWTCPAIQIGWREILPTLTELFEFELRPTPELCLLGLRPAALCGKVKGRFLDLSLALYKRLISRGWKTTDRPLLSDWKRDISTWSSAELQVLKAEEARNIRQVLIAPGWENLMTSWESINK</sequence>